<feature type="compositionally biased region" description="Acidic residues" evidence="2">
    <location>
        <begin position="179"/>
        <end position="193"/>
    </location>
</feature>
<feature type="compositionally biased region" description="Acidic residues" evidence="2">
    <location>
        <begin position="457"/>
        <end position="467"/>
    </location>
</feature>
<feature type="repeat" description="TPR" evidence="1">
    <location>
        <begin position="336"/>
        <end position="369"/>
    </location>
</feature>
<dbReference type="InterPro" id="IPR019734">
    <property type="entry name" value="TPR_rpt"/>
</dbReference>
<dbReference type="EMBL" id="CM026430">
    <property type="protein sequence ID" value="KAG0561286.1"/>
    <property type="molecule type" value="Genomic_DNA"/>
</dbReference>
<organism evidence="3 4">
    <name type="scientific">Ceratodon purpureus</name>
    <name type="common">Fire moss</name>
    <name type="synonym">Dicranum purpureum</name>
    <dbReference type="NCBI Taxonomy" id="3225"/>
    <lineage>
        <taxon>Eukaryota</taxon>
        <taxon>Viridiplantae</taxon>
        <taxon>Streptophyta</taxon>
        <taxon>Embryophyta</taxon>
        <taxon>Bryophyta</taxon>
        <taxon>Bryophytina</taxon>
        <taxon>Bryopsida</taxon>
        <taxon>Dicranidae</taxon>
        <taxon>Pseudoditrichales</taxon>
        <taxon>Ditrichaceae</taxon>
        <taxon>Ceratodon</taxon>
    </lineage>
</organism>
<name>A0A8T0GNX2_CERPU</name>
<feature type="region of interest" description="Disordered" evidence="2">
    <location>
        <begin position="420"/>
        <end position="467"/>
    </location>
</feature>
<dbReference type="Proteomes" id="UP000822688">
    <property type="component" value="Chromosome 9"/>
</dbReference>
<feature type="compositionally biased region" description="Basic and acidic residues" evidence="2">
    <location>
        <begin position="420"/>
        <end position="431"/>
    </location>
</feature>
<dbReference type="PROSITE" id="PS50005">
    <property type="entry name" value="TPR"/>
    <property type="match status" value="1"/>
</dbReference>
<comment type="caution">
    <text evidence="3">The sequence shown here is derived from an EMBL/GenBank/DDBJ whole genome shotgun (WGS) entry which is preliminary data.</text>
</comment>
<dbReference type="PANTHER" id="PTHR36350">
    <property type="entry name" value="TRANSMEMBRANE PROTEIN"/>
    <property type="match status" value="1"/>
</dbReference>
<protein>
    <submittedName>
        <fullName evidence="3">Uncharacterized protein</fullName>
    </submittedName>
</protein>
<feature type="region of interest" description="Disordered" evidence="2">
    <location>
        <begin position="167"/>
        <end position="212"/>
    </location>
</feature>
<dbReference type="PANTHER" id="PTHR36350:SF3">
    <property type="entry name" value="TRANSMEMBRANE PROTEIN"/>
    <property type="match status" value="1"/>
</dbReference>
<keyword evidence="1" id="KW-0802">TPR repeat</keyword>
<evidence type="ECO:0000313" key="3">
    <source>
        <dbReference type="EMBL" id="KAG0561286.1"/>
    </source>
</evidence>
<reference evidence="3" key="1">
    <citation type="submission" date="2020-06" db="EMBL/GenBank/DDBJ databases">
        <title>WGS assembly of Ceratodon purpureus strain R40.</title>
        <authorList>
            <person name="Carey S.B."/>
            <person name="Jenkins J."/>
            <person name="Shu S."/>
            <person name="Lovell J.T."/>
            <person name="Sreedasyam A."/>
            <person name="Maumus F."/>
            <person name="Tiley G.P."/>
            <person name="Fernandez-Pozo N."/>
            <person name="Barry K."/>
            <person name="Chen C."/>
            <person name="Wang M."/>
            <person name="Lipzen A."/>
            <person name="Daum C."/>
            <person name="Saski C.A."/>
            <person name="Payton A.C."/>
            <person name="Mcbreen J.C."/>
            <person name="Conrad R.E."/>
            <person name="Kollar L.M."/>
            <person name="Olsson S."/>
            <person name="Huttunen S."/>
            <person name="Landis J.B."/>
            <person name="Wickett N.J."/>
            <person name="Johnson M.G."/>
            <person name="Rensing S.A."/>
            <person name="Grimwood J."/>
            <person name="Schmutz J."/>
            <person name="Mcdaniel S.F."/>
        </authorList>
    </citation>
    <scope>NUCLEOTIDE SEQUENCE</scope>
    <source>
        <strain evidence="3">R40</strain>
    </source>
</reference>
<dbReference type="AlphaFoldDB" id="A0A8T0GNX2"/>
<accession>A0A8T0GNX2</accession>
<proteinExistence type="predicted"/>
<dbReference type="SUPFAM" id="SSF48452">
    <property type="entry name" value="TPR-like"/>
    <property type="match status" value="1"/>
</dbReference>
<dbReference type="InterPro" id="IPR011990">
    <property type="entry name" value="TPR-like_helical_dom_sf"/>
</dbReference>
<dbReference type="Pfam" id="PF13432">
    <property type="entry name" value="TPR_16"/>
    <property type="match status" value="2"/>
</dbReference>
<evidence type="ECO:0000313" key="4">
    <source>
        <dbReference type="Proteomes" id="UP000822688"/>
    </source>
</evidence>
<sequence length="467" mass="51336">MRGWPGCASRQMGMRAGFHPLPARVLAMATASGTGFGATLSRECASSGGGNRHRWTSLPVQRVLAIRSAGRGNGFSVSRTLRIASVREAGFSNVVRCEAASAGTENQTEATFVLQSSYNSRESVHWAVFKEGALQRLAGVLVGSALLIASLGLGLTKPALARAPLAAPSTASSTLQNEEATEVDSDTEDGEQGELERTPSQPAKEEEEERDPAELVLLSYLNRHPKDEKTLEGLLYVRLRKGSVAKALETVDNLLELRPDHAPWQLIRAQSLEFLGDLEAARDAFEGILEKDPLSARALQGLATVMAKAGEGTEMLEMLRRAVQSAMDVGKTKEAKNLRMLLGQMYTLQGNLQEALAEYQELEKEDPRDFRPYLCQGLVYSLLNQKNDAEKAFLKYRRRCPKTFPERGYLDDLMIGAKTEARKQQTEERLKPANQKGKKKPKPLQQPNVQAAFSENPDGDEPQQEEE</sequence>
<gene>
    <name evidence="3" type="ORF">KC19_9G051900</name>
</gene>
<dbReference type="Gene3D" id="1.25.40.10">
    <property type="entry name" value="Tetratricopeptide repeat domain"/>
    <property type="match status" value="2"/>
</dbReference>
<keyword evidence="4" id="KW-1185">Reference proteome</keyword>
<evidence type="ECO:0000256" key="1">
    <source>
        <dbReference type="PROSITE-ProRule" id="PRU00339"/>
    </source>
</evidence>
<evidence type="ECO:0000256" key="2">
    <source>
        <dbReference type="SAM" id="MobiDB-lite"/>
    </source>
</evidence>